<evidence type="ECO:0000313" key="1">
    <source>
        <dbReference type="EMBL" id="CAG8699385.1"/>
    </source>
</evidence>
<accession>A0ABN7UXX1</accession>
<organism evidence="1 2">
    <name type="scientific">Gigaspora margarita</name>
    <dbReference type="NCBI Taxonomy" id="4874"/>
    <lineage>
        <taxon>Eukaryota</taxon>
        <taxon>Fungi</taxon>
        <taxon>Fungi incertae sedis</taxon>
        <taxon>Mucoromycota</taxon>
        <taxon>Glomeromycotina</taxon>
        <taxon>Glomeromycetes</taxon>
        <taxon>Diversisporales</taxon>
        <taxon>Gigasporaceae</taxon>
        <taxon>Gigaspora</taxon>
    </lineage>
</organism>
<name>A0ABN7UXX1_GIGMA</name>
<proteinExistence type="predicted"/>
<reference evidence="1 2" key="1">
    <citation type="submission" date="2021-06" db="EMBL/GenBank/DDBJ databases">
        <authorList>
            <person name="Kallberg Y."/>
            <person name="Tangrot J."/>
            <person name="Rosling A."/>
        </authorList>
    </citation>
    <scope>NUCLEOTIDE SEQUENCE [LARGE SCALE GENOMIC DNA]</scope>
    <source>
        <strain evidence="1 2">120-4 pot B 10/14</strain>
    </source>
</reference>
<dbReference type="Proteomes" id="UP000789901">
    <property type="component" value="Unassembled WGS sequence"/>
</dbReference>
<keyword evidence="2" id="KW-1185">Reference proteome</keyword>
<gene>
    <name evidence="1" type="ORF">GMARGA_LOCUS12024</name>
</gene>
<protein>
    <submittedName>
        <fullName evidence="1">29972_t:CDS:1</fullName>
    </submittedName>
</protein>
<comment type="caution">
    <text evidence="1">The sequence shown here is derived from an EMBL/GenBank/DDBJ whole genome shotgun (WGS) entry which is preliminary data.</text>
</comment>
<sequence length="86" mass="10174">QIHSFYITNIKSKLKFSKENFIEKELETIVNEISETLIENNNNKEESNLNDLLIAKLINLNFYNNNKVEDNTTLNNQQELEIKEMI</sequence>
<evidence type="ECO:0000313" key="2">
    <source>
        <dbReference type="Proteomes" id="UP000789901"/>
    </source>
</evidence>
<dbReference type="EMBL" id="CAJVQB010007221">
    <property type="protein sequence ID" value="CAG8699385.1"/>
    <property type="molecule type" value="Genomic_DNA"/>
</dbReference>
<feature type="non-terminal residue" evidence="1">
    <location>
        <position position="1"/>
    </location>
</feature>